<dbReference type="Proteomes" id="UP001314229">
    <property type="component" value="Unassembled WGS sequence"/>
</dbReference>
<protein>
    <submittedName>
        <fullName evidence="1">Uncharacterized protein</fullName>
    </submittedName>
</protein>
<dbReference type="EMBL" id="CAWUFR010000061">
    <property type="protein sequence ID" value="CAK6962971.1"/>
    <property type="molecule type" value="Genomic_DNA"/>
</dbReference>
<comment type="caution">
    <text evidence="1">The sequence shown here is derived from an EMBL/GenBank/DDBJ whole genome shotgun (WGS) entry which is preliminary data.</text>
</comment>
<gene>
    <name evidence="1" type="ORF">FSCOSCO3_A004549</name>
</gene>
<proteinExistence type="predicted"/>
<sequence>RGMHVQGSDLGFIPAATDLFVHSTSQERARARVCIHGILPPCVPTRASASRCPGKSFEPSQEKLLGIGSGRLQGMCVQSCQMDLCPS</sequence>
<dbReference type="AlphaFoldDB" id="A0AAV1NXS7"/>
<reference evidence="1 2" key="1">
    <citation type="submission" date="2024-01" db="EMBL/GenBank/DDBJ databases">
        <authorList>
            <person name="Alioto T."/>
            <person name="Alioto T."/>
            <person name="Gomez Garrido J."/>
        </authorList>
    </citation>
    <scope>NUCLEOTIDE SEQUENCE [LARGE SCALE GENOMIC DNA]</scope>
</reference>
<feature type="non-terminal residue" evidence="1">
    <location>
        <position position="1"/>
    </location>
</feature>
<name>A0AAV1NXS7_SCOSC</name>
<evidence type="ECO:0000313" key="1">
    <source>
        <dbReference type="EMBL" id="CAK6962971.1"/>
    </source>
</evidence>
<organism evidence="1 2">
    <name type="scientific">Scomber scombrus</name>
    <name type="common">Atlantic mackerel</name>
    <name type="synonym">Scomber vernalis</name>
    <dbReference type="NCBI Taxonomy" id="13677"/>
    <lineage>
        <taxon>Eukaryota</taxon>
        <taxon>Metazoa</taxon>
        <taxon>Chordata</taxon>
        <taxon>Craniata</taxon>
        <taxon>Vertebrata</taxon>
        <taxon>Euteleostomi</taxon>
        <taxon>Actinopterygii</taxon>
        <taxon>Neopterygii</taxon>
        <taxon>Teleostei</taxon>
        <taxon>Neoteleostei</taxon>
        <taxon>Acanthomorphata</taxon>
        <taxon>Pelagiaria</taxon>
        <taxon>Scombriformes</taxon>
        <taxon>Scombridae</taxon>
        <taxon>Scomber</taxon>
    </lineage>
</organism>
<keyword evidence="2" id="KW-1185">Reference proteome</keyword>
<evidence type="ECO:0000313" key="2">
    <source>
        <dbReference type="Proteomes" id="UP001314229"/>
    </source>
</evidence>
<accession>A0AAV1NXS7</accession>